<accession>A0A0K0NKL3</accession>
<protein>
    <submittedName>
        <fullName evidence="1">Uncharacterized protein</fullName>
    </submittedName>
</protein>
<sequence length="73" mass="8443">MTDKPEHEPLNEDAIAEEIRELFKSDDPEMASVGFMDMYTLFRYGNGFTEDQALTLIAKFVVEHMNAIERSKK</sequence>
<dbReference type="GeneID" id="26516939"/>
<gene>
    <name evidence="1" type="ORF">GMA3_68</name>
</gene>
<organism evidence="1 2">
    <name type="scientific">Gordonia phage GMA3</name>
    <dbReference type="NCBI Taxonomy" id="1647284"/>
    <lineage>
        <taxon>Viruses</taxon>
        <taxon>Duplodnaviria</taxon>
        <taxon>Heunggongvirae</taxon>
        <taxon>Uroviricota</taxon>
        <taxon>Caudoviricetes</taxon>
        <taxon>Gamtrevirus</taxon>
        <taxon>Gamtrevirus GMA3</taxon>
    </lineage>
</organism>
<proteinExistence type="predicted"/>
<evidence type="ECO:0000313" key="2">
    <source>
        <dbReference type="Proteomes" id="UP000204451"/>
    </source>
</evidence>
<dbReference type="KEGG" id="vg:26516939"/>
<evidence type="ECO:0000313" key="1">
    <source>
        <dbReference type="EMBL" id="AKL88245.1"/>
    </source>
</evidence>
<reference evidence="1 2" key="1">
    <citation type="journal article" date="2015" name="PLoS ONE">
        <title>Lysis to Kill: Evaluation of the Lytic Abilities, and Genomics of Nine Bacteriophages Infective for Gordonia spp. and Their Potential Use in Activated Sludge Foam Biocontrol.</title>
        <authorList>
            <person name="Dyson Z.A."/>
            <person name="Tucci J."/>
            <person name="Seviour R.J."/>
            <person name="Petrovski S."/>
        </authorList>
    </citation>
    <scope>NUCLEOTIDE SEQUENCE [LARGE SCALE GENOMIC DNA]</scope>
</reference>
<dbReference type="RefSeq" id="YP_009188636.1">
    <property type="nucleotide sequence ID" value="NC_028668.1"/>
</dbReference>
<keyword evidence="2" id="KW-1185">Reference proteome</keyword>
<name>A0A0K0NKL3_9CAUD</name>
<dbReference type="EMBL" id="KR063279">
    <property type="protein sequence ID" value="AKL88245.1"/>
    <property type="molecule type" value="Genomic_DNA"/>
</dbReference>
<dbReference type="Proteomes" id="UP000204451">
    <property type="component" value="Segment"/>
</dbReference>